<protein>
    <submittedName>
        <fullName evidence="1">Uncharacterized protein</fullName>
    </submittedName>
</protein>
<keyword evidence="2" id="KW-1185">Reference proteome</keyword>
<evidence type="ECO:0000313" key="2">
    <source>
        <dbReference type="Proteomes" id="UP000015103"/>
    </source>
</evidence>
<dbReference type="VEuPathDB" id="VectorBase:RPRC014443"/>
<organism evidence="1 2">
    <name type="scientific">Rhodnius prolixus</name>
    <name type="common">Triatomid bug</name>
    <dbReference type="NCBI Taxonomy" id="13249"/>
    <lineage>
        <taxon>Eukaryota</taxon>
        <taxon>Metazoa</taxon>
        <taxon>Ecdysozoa</taxon>
        <taxon>Arthropoda</taxon>
        <taxon>Hexapoda</taxon>
        <taxon>Insecta</taxon>
        <taxon>Pterygota</taxon>
        <taxon>Neoptera</taxon>
        <taxon>Paraneoptera</taxon>
        <taxon>Hemiptera</taxon>
        <taxon>Heteroptera</taxon>
        <taxon>Panheteroptera</taxon>
        <taxon>Cimicomorpha</taxon>
        <taxon>Reduviidae</taxon>
        <taxon>Triatominae</taxon>
        <taxon>Rhodnius</taxon>
    </lineage>
</organism>
<dbReference type="Proteomes" id="UP000015103">
    <property type="component" value="Unassembled WGS sequence"/>
</dbReference>
<dbReference type="AlphaFoldDB" id="T1IDS3"/>
<dbReference type="InParanoid" id="T1IDS3"/>
<dbReference type="HOGENOM" id="CLU_2765203_0_0_1"/>
<proteinExistence type="predicted"/>
<accession>T1IDS3</accession>
<name>T1IDS3_RHOPR</name>
<sequence length="70" mass="7921">MKIPFSGTLGPYLRKYDKEIQILCSPCLFGSSVFVVTFSLLAMFITISDIFCLVHRDSLTPCFLRSLNPK</sequence>
<dbReference type="EnsemblMetazoa" id="RPRC014443-RA">
    <property type="protein sequence ID" value="RPRC014443-PA"/>
    <property type="gene ID" value="RPRC014443"/>
</dbReference>
<reference evidence="1" key="1">
    <citation type="submission" date="2015-05" db="UniProtKB">
        <authorList>
            <consortium name="EnsemblMetazoa"/>
        </authorList>
    </citation>
    <scope>IDENTIFICATION</scope>
</reference>
<evidence type="ECO:0000313" key="1">
    <source>
        <dbReference type="EnsemblMetazoa" id="RPRC014443-PA"/>
    </source>
</evidence>
<dbReference type="EMBL" id="ACPB03000207">
    <property type="status" value="NOT_ANNOTATED_CDS"/>
    <property type="molecule type" value="Genomic_DNA"/>
</dbReference>